<evidence type="ECO:0000313" key="4">
    <source>
        <dbReference type="Proteomes" id="UP000230750"/>
    </source>
</evidence>
<feature type="region of interest" description="Disordered" evidence="2">
    <location>
        <begin position="1"/>
        <end position="43"/>
    </location>
</feature>
<dbReference type="AlphaFoldDB" id="A0A2G8KN67"/>
<sequence>MGPTPQEPQKSIPTSPKHSAVSSSQMQAYSKSGSFHHTQSSPQEAHLVNTRLVEELRTVVVMNDKWQKYHKQQEKFINDLQIKLQQQRLKTEKAEKCYSNSLITQQLQEKKLKDQEETIKCFGGIVEELNIAKGKIHKLEEEAKKSRHLSVKNNSNNRDEDVQLLQYQLQVCIDDFKREEREKAKLQDTLNSSQAQLKEANRLLAEYQEKVKIMKSINFPSIHEANPDANYIPKEKPSHRRRNRMSSSAPTRSGMSCRLDGVLNFPTTIEADSFRHSPCELELAANFSSSLESENAGDSEPRDESLEMVRH</sequence>
<accession>A0A2G8KN67</accession>
<feature type="coiled-coil region" evidence="1">
    <location>
        <begin position="176"/>
        <end position="217"/>
    </location>
</feature>
<reference evidence="3 4" key="1">
    <citation type="journal article" date="2017" name="PLoS Biol.">
        <title>The sea cucumber genome provides insights into morphological evolution and visceral regeneration.</title>
        <authorList>
            <person name="Zhang X."/>
            <person name="Sun L."/>
            <person name="Yuan J."/>
            <person name="Sun Y."/>
            <person name="Gao Y."/>
            <person name="Zhang L."/>
            <person name="Li S."/>
            <person name="Dai H."/>
            <person name="Hamel J.F."/>
            <person name="Liu C."/>
            <person name="Yu Y."/>
            <person name="Liu S."/>
            <person name="Lin W."/>
            <person name="Guo K."/>
            <person name="Jin S."/>
            <person name="Xu P."/>
            <person name="Storey K.B."/>
            <person name="Huan P."/>
            <person name="Zhang T."/>
            <person name="Zhou Y."/>
            <person name="Zhang J."/>
            <person name="Lin C."/>
            <person name="Li X."/>
            <person name="Xing L."/>
            <person name="Huo D."/>
            <person name="Sun M."/>
            <person name="Wang L."/>
            <person name="Mercier A."/>
            <person name="Li F."/>
            <person name="Yang H."/>
            <person name="Xiang J."/>
        </authorList>
    </citation>
    <scope>NUCLEOTIDE SEQUENCE [LARGE SCALE GENOMIC DNA]</scope>
    <source>
        <strain evidence="3">Shaxun</strain>
        <tissue evidence="3">Muscle</tissue>
    </source>
</reference>
<evidence type="ECO:0000256" key="2">
    <source>
        <dbReference type="SAM" id="MobiDB-lite"/>
    </source>
</evidence>
<keyword evidence="1" id="KW-0175">Coiled coil</keyword>
<evidence type="ECO:0000256" key="1">
    <source>
        <dbReference type="SAM" id="Coils"/>
    </source>
</evidence>
<comment type="caution">
    <text evidence="3">The sequence shown here is derived from an EMBL/GenBank/DDBJ whole genome shotgun (WGS) entry which is preliminary data.</text>
</comment>
<keyword evidence="4" id="KW-1185">Reference proteome</keyword>
<organism evidence="3 4">
    <name type="scientific">Stichopus japonicus</name>
    <name type="common">Sea cucumber</name>
    <dbReference type="NCBI Taxonomy" id="307972"/>
    <lineage>
        <taxon>Eukaryota</taxon>
        <taxon>Metazoa</taxon>
        <taxon>Echinodermata</taxon>
        <taxon>Eleutherozoa</taxon>
        <taxon>Echinozoa</taxon>
        <taxon>Holothuroidea</taxon>
        <taxon>Aspidochirotacea</taxon>
        <taxon>Aspidochirotida</taxon>
        <taxon>Stichopodidae</taxon>
        <taxon>Apostichopus</taxon>
    </lineage>
</organism>
<feature type="compositionally biased region" description="Basic and acidic residues" evidence="2">
    <location>
        <begin position="299"/>
        <end position="311"/>
    </location>
</feature>
<protein>
    <submittedName>
        <fullName evidence="3">Uncharacterized protein</fullName>
    </submittedName>
</protein>
<feature type="region of interest" description="Disordered" evidence="2">
    <location>
        <begin position="288"/>
        <end position="311"/>
    </location>
</feature>
<feature type="compositionally biased region" description="Polar residues" evidence="2">
    <location>
        <begin position="7"/>
        <end position="43"/>
    </location>
</feature>
<proteinExistence type="predicted"/>
<name>A0A2G8KN67_STIJA</name>
<evidence type="ECO:0000313" key="3">
    <source>
        <dbReference type="EMBL" id="PIK49466.1"/>
    </source>
</evidence>
<dbReference type="Proteomes" id="UP000230750">
    <property type="component" value="Unassembled WGS sequence"/>
</dbReference>
<dbReference type="EMBL" id="MRZV01000464">
    <property type="protein sequence ID" value="PIK49466.1"/>
    <property type="molecule type" value="Genomic_DNA"/>
</dbReference>
<feature type="region of interest" description="Disordered" evidence="2">
    <location>
        <begin position="228"/>
        <end position="253"/>
    </location>
</feature>
<gene>
    <name evidence="3" type="ORF">BSL78_13659</name>
</gene>
<dbReference type="OrthoDB" id="10527808at2759"/>